<dbReference type="InterPro" id="IPR028958">
    <property type="entry name" value="Imm42"/>
</dbReference>
<evidence type="ECO:0000313" key="2">
    <source>
        <dbReference type="Proteomes" id="UP000005939"/>
    </source>
</evidence>
<dbReference type="STRING" id="1088868.CIN_15190"/>
<proteinExistence type="predicted"/>
<dbReference type="Proteomes" id="UP000005939">
    <property type="component" value="Unassembled WGS sequence"/>
</dbReference>
<evidence type="ECO:0000313" key="1">
    <source>
        <dbReference type="EMBL" id="EHD13327.1"/>
    </source>
</evidence>
<dbReference type="AlphaFoldDB" id="G6F1M3"/>
<gene>
    <name evidence="1" type="ORF">CIN_15190</name>
</gene>
<dbReference type="Pfam" id="PF15593">
    <property type="entry name" value="Imm42"/>
    <property type="match status" value="1"/>
</dbReference>
<organism evidence="1 2">
    <name type="scientific">Commensalibacter intestini A911</name>
    <dbReference type="NCBI Taxonomy" id="1088868"/>
    <lineage>
        <taxon>Bacteria</taxon>
        <taxon>Pseudomonadati</taxon>
        <taxon>Pseudomonadota</taxon>
        <taxon>Alphaproteobacteria</taxon>
        <taxon>Acetobacterales</taxon>
        <taxon>Acetobacteraceae</taxon>
    </lineage>
</organism>
<name>G6F1M3_9PROT</name>
<dbReference type="RefSeq" id="WP_008854509.1">
    <property type="nucleotide sequence ID" value="NZ_AGFR01000009.1"/>
</dbReference>
<reference evidence="1 2" key="1">
    <citation type="submission" date="2011-10" db="EMBL/GenBank/DDBJ databases">
        <title>Genome Sequence of Commensalibacter intestini A911, isolated from Drosophila gut.</title>
        <authorList>
            <person name="Lee W.-J."/>
            <person name="Kim E.-K."/>
        </authorList>
    </citation>
    <scope>NUCLEOTIDE SEQUENCE [LARGE SCALE GENOMIC DNA]</scope>
    <source>
        <strain evidence="1 2">A911</strain>
    </source>
</reference>
<protein>
    <submittedName>
        <fullName evidence="1">Uncharacterized protein</fullName>
    </submittedName>
</protein>
<dbReference type="EMBL" id="AGFR01000009">
    <property type="protein sequence ID" value="EHD13327.1"/>
    <property type="molecule type" value="Genomic_DNA"/>
</dbReference>
<sequence length="182" mass="21618">MIIGNKKVFAIQFEIDIDDCGGSYWMLGKFCFYINNRRVGDPKMGTPLRDFKEYIGDFVLDPQRAYSLKLFPLDAKKIFSLIYNSGNDYGKAFYRYLGKKKDPYDFYLHIPDKCMDPYIFYKIDNNVYTKIIYGKYCPNSIRSKDHVIHSMMFLREQVDTVLKDTYTELQRIYDLLKAQETE</sequence>
<comment type="caution">
    <text evidence="1">The sequence shown here is derived from an EMBL/GenBank/DDBJ whole genome shotgun (WGS) entry which is preliminary data.</text>
</comment>
<dbReference type="eggNOG" id="ENOG50346E6">
    <property type="taxonomic scope" value="Bacteria"/>
</dbReference>
<dbReference type="OrthoDB" id="2666753at2"/>
<accession>G6F1M3</accession>